<proteinExistence type="predicted"/>
<comment type="caution">
    <text evidence="1">The sequence shown here is derived from an EMBL/GenBank/DDBJ whole genome shotgun (WGS) entry which is preliminary data.</text>
</comment>
<name>A0ACA9KB32_9GLOM</name>
<evidence type="ECO:0000313" key="2">
    <source>
        <dbReference type="Proteomes" id="UP000789860"/>
    </source>
</evidence>
<reference evidence="1" key="1">
    <citation type="submission" date="2021-06" db="EMBL/GenBank/DDBJ databases">
        <authorList>
            <person name="Kallberg Y."/>
            <person name="Tangrot J."/>
            <person name="Rosling A."/>
        </authorList>
    </citation>
    <scope>NUCLEOTIDE SEQUENCE</scope>
    <source>
        <strain evidence="1">AU212A</strain>
    </source>
</reference>
<accession>A0ACA9KB32</accession>
<keyword evidence="2" id="KW-1185">Reference proteome</keyword>
<dbReference type="EMBL" id="CAJVPM010001280">
    <property type="protein sequence ID" value="CAG8463487.1"/>
    <property type="molecule type" value="Genomic_DNA"/>
</dbReference>
<protein>
    <submittedName>
        <fullName evidence="1">6670_t:CDS:1</fullName>
    </submittedName>
</protein>
<sequence length="395" mass="44815">MAREGKNPEKTITRNGVLNFIAYIKNSYNESAFPIKVNRLREYLIYKVEVDRVKAKTLKFYLTNIKAHHKALGHKLNYRIYGAVKKEALNKYCNVDYHSNNHRSSFLDAYPNIHGLSSLDDHSNIHGLSSLDDHSNIHGLSSLDDHSSIRPPDNSLNTHTILSPNINNINVSDNDPFIQPMDPQSSNKDHFDSSSVGAHFSLPTSASVNASVTDPFIQPTHFQTSNTALCNLSSLDVRSFPPLNINVQDSDSSIQMTHFQYSPSPNIDTPSADPFTQQYNQFDARYYIPSSINIPDTSVPVPLPTRINSVIQRMHDNEQNFLSNNNSYSTDSLNLFPPPLIDVRLLISYAQELEKQSKQIDLILKSYLNYLVQSQYSFDQESEKQILNYLAQYNN</sequence>
<organism evidence="1 2">
    <name type="scientific">Scutellospora calospora</name>
    <dbReference type="NCBI Taxonomy" id="85575"/>
    <lineage>
        <taxon>Eukaryota</taxon>
        <taxon>Fungi</taxon>
        <taxon>Fungi incertae sedis</taxon>
        <taxon>Mucoromycota</taxon>
        <taxon>Glomeromycotina</taxon>
        <taxon>Glomeromycetes</taxon>
        <taxon>Diversisporales</taxon>
        <taxon>Gigasporaceae</taxon>
        <taxon>Scutellospora</taxon>
    </lineage>
</organism>
<evidence type="ECO:0000313" key="1">
    <source>
        <dbReference type="EMBL" id="CAG8463487.1"/>
    </source>
</evidence>
<gene>
    <name evidence="1" type="ORF">SCALOS_LOCUS1714</name>
</gene>
<dbReference type="Proteomes" id="UP000789860">
    <property type="component" value="Unassembled WGS sequence"/>
</dbReference>